<dbReference type="AlphaFoldDB" id="A0A5C6D1T6"/>
<dbReference type="EMBL" id="SJPV01000027">
    <property type="protein sequence ID" value="TWU28869.1"/>
    <property type="molecule type" value="Genomic_DNA"/>
</dbReference>
<name>A0A5C6D1T6_9BACT</name>
<evidence type="ECO:0000313" key="1">
    <source>
        <dbReference type="EMBL" id="TWU28869.1"/>
    </source>
</evidence>
<organism evidence="1 2">
    <name type="scientific">Novipirellula artificiosorum</name>
    <dbReference type="NCBI Taxonomy" id="2528016"/>
    <lineage>
        <taxon>Bacteria</taxon>
        <taxon>Pseudomonadati</taxon>
        <taxon>Planctomycetota</taxon>
        <taxon>Planctomycetia</taxon>
        <taxon>Pirellulales</taxon>
        <taxon>Pirellulaceae</taxon>
        <taxon>Novipirellula</taxon>
    </lineage>
</organism>
<dbReference type="Proteomes" id="UP000319143">
    <property type="component" value="Unassembled WGS sequence"/>
</dbReference>
<accession>A0A5C6D1T6</accession>
<comment type="caution">
    <text evidence="1">The sequence shown here is derived from an EMBL/GenBank/DDBJ whole genome shotgun (WGS) entry which is preliminary data.</text>
</comment>
<keyword evidence="2" id="KW-1185">Reference proteome</keyword>
<gene>
    <name evidence="1" type="ORF">Poly41_68200</name>
</gene>
<evidence type="ECO:0000313" key="2">
    <source>
        <dbReference type="Proteomes" id="UP000319143"/>
    </source>
</evidence>
<reference evidence="1 2" key="1">
    <citation type="submission" date="2019-02" db="EMBL/GenBank/DDBJ databases">
        <title>Deep-cultivation of Planctomycetes and their phenomic and genomic characterization uncovers novel biology.</title>
        <authorList>
            <person name="Wiegand S."/>
            <person name="Jogler M."/>
            <person name="Boedeker C."/>
            <person name="Pinto D."/>
            <person name="Vollmers J."/>
            <person name="Rivas-Marin E."/>
            <person name="Kohn T."/>
            <person name="Peeters S.H."/>
            <person name="Heuer A."/>
            <person name="Rast P."/>
            <person name="Oberbeckmann S."/>
            <person name="Bunk B."/>
            <person name="Jeske O."/>
            <person name="Meyerdierks A."/>
            <person name="Storesund J.E."/>
            <person name="Kallscheuer N."/>
            <person name="Luecker S."/>
            <person name="Lage O.M."/>
            <person name="Pohl T."/>
            <person name="Merkel B.J."/>
            <person name="Hornburger P."/>
            <person name="Mueller R.-W."/>
            <person name="Bruemmer F."/>
            <person name="Labrenz M."/>
            <person name="Spormann A.M."/>
            <person name="Op Den Camp H."/>
            <person name="Overmann J."/>
            <person name="Amann R."/>
            <person name="Jetten M.S.M."/>
            <person name="Mascher T."/>
            <person name="Medema M.H."/>
            <person name="Devos D.P."/>
            <person name="Kaster A.-K."/>
            <person name="Ovreas L."/>
            <person name="Rohde M."/>
            <person name="Galperin M.Y."/>
            <person name="Jogler C."/>
        </authorList>
    </citation>
    <scope>NUCLEOTIDE SEQUENCE [LARGE SCALE GENOMIC DNA]</scope>
    <source>
        <strain evidence="1 2">Poly41</strain>
    </source>
</reference>
<proteinExistence type="predicted"/>
<sequence>MGDEDETMALSKGRKSKLEKAGFKVGTVQEFLGLSDA</sequence>
<protein>
    <submittedName>
        <fullName evidence="1">Uncharacterized protein</fullName>
    </submittedName>
</protein>